<dbReference type="InterPro" id="IPR026276">
    <property type="entry name" value="Baseplate_GpP"/>
</dbReference>
<dbReference type="Pfam" id="PF21683">
    <property type="entry name" value="GpP-like_1st"/>
    <property type="match status" value="1"/>
</dbReference>
<evidence type="ECO:0000259" key="4">
    <source>
        <dbReference type="Pfam" id="PF22255"/>
    </source>
</evidence>
<evidence type="ECO:0000313" key="6">
    <source>
        <dbReference type="Proteomes" id="UP001321580"/>
    </source>
</evidence>
<gene>
    <name evidence="5" type="ORF">QLQ15_17660</name>
</gene>
<feature type="region of interest" description="Disordered" evidence="1">
    <location>
        <begin position="331"/>
        <end position="369"/>
    </location>
</feature>
<dbReference type="Gene3D" id="3.30.1920.10">
    <property type="entry name" value="Baseplate protein-like domains - 2 layer sandwich fold"/>
    <property type="match status" value="1"/>
</dbReference>
<evidence type="ECO:0000259" key="2">
    <source>
        <dbReference type="Pfam" id="PF21683"/>
    </source>
</evidence>
<dbReference type="Pfam" id="PF22255">
    <property type="entry name" value="Gp44-like_2nd"/>
    <property type="match status" value="1"/>
</dbReference>
<evidence type="ECO:0000256" key="1">
    <source>
        <dbReference type="SAM" id="MobiDB-lite"/>
    </source>
</evidence>
<dbReference type="Gene3D" id="2.30.300.10">
    <property type="entry name" value="Baseplate protein-like domain - beta roll fold"/>
    <property type="match status" value="1"/>
</dbReference>
<feature type="compositionally biased region" description="Basic and acidic residues" evidence="1">
    <location>
        <begin position="340"/>
        <end position="350"/>
    </location>
</feature>
<sequence length="369" mass="39768">MGDTVELLVGGLLYGGWKEVGITRAMDAAAGTFRLNLTDRWVGQEEAWEINAGDLCEVRIGGEAVISGYVDVVNLQFDAGQRAIDVQGRDRSADLIDCSAVHKPDQWRGIALLQLATVLGAPFGVSARAEVSVGAAFAQVKLDHGETAMEALVRHARMRGVLVMPDGRGGLLLTRAGEHRAAVALVQGTNILSASGKLDWSERFSEYLVKGQSTYREEDSDAEREAHVSGQARDGFVTRYRPLILQADADVTPGAARDRAVWEANSRIGRSAEAGIVVQGWRQSAGGALWAPNQLVQVVAPWLRLAGDMLIRQVTFQLGPQGTTTELAVVSPQAYSPEPPKSEKTKDKVKGKGKANSWHAVIPEEVRRG</sequence>
<protein>
    <recommendedName>
        <fullName evidence="7">Baseplate protein</fullName>
    </recommendedName>
</protein>
<feature type="domain" description="Baseplate hub protein gp44/GpP-like C-terminal" evidence="3">
    <location>
        <begin position="253"/>
        <end position="338"/>
    </location>
</feature>
<dbReference type="EMBL" id="JASGBI010000002">
    <property type="protein sequence ID" value="MDI9240733.1"/>
    <property type="molecule type" value="Genomic_DNA"/>
</dbReference>
<name>A0ABT6XKP2_9GAMM</name>
<dbReference type="SUPFAM" id="SSF69279">
    <property type="entry name" value="Phage tail proteins"/>
    <property type="match status" value="2"/>
</dbReference>
<dbReference type="PIRSF" id="PIRSF004440">
    <property type="entry name" value="GpP"/>
    <property type="match status" value="1"/>
</dbReference>
<dbReference type="RefSeq" id="WP_283214214.1">
    <property type="nucleotide sequence ID" value="NZ_JASGBI010000002.1"/>
</dbReference>
<dbReference type="Proteomes" id="UP001321580">
    <property type="component" value="Unassembled WGS sequence"/>
</dbReference>
<feature type="domain" description="Baseplate hub protein gp44/GpP-like second" evidence="4">
    <location>
        <begin position="93"/>
        <end position="175"/>
    </location>
</feature>
<evidence type="ECO:0000313" key="5">
    <source>
        <dbReference type="EMBL" id="MDI9240733.1"/>
    </source>
</evidence>
<proteinExistence type="predicted"/>
<dbReference type="Gene3D" id="3.55.50.10">
    <property type="entry name" value="Baseplate protein-like domains"/>
    <property type="match status" value="1"/>
</dbReference>
<dbReference type="Pfam" id="PF21929">
    <property type="entry name" value="GpP_4th"/>
    <property type="match status" value="1"/>
</dbReference>
<reference evidence="5 6" key="1">
    <citation type="submission" date="2023-05" db="EMBL/GenBank/DDBJ databases">
        <title>Lysobacter sp. strain LF1 Genome sequencing and assembly.</title>
        <authorList>
            <person name="Jung Y."/>
        </authorList>
    </citation>
    <scope>NUCLEOTIDE SEQUENCE [LARGE SCALE GENOMIC DNA]</scope>
    <source>
        <strain evidence="5 6">LF1</strain>
    </source>
</reference>
<evidence type="ECO:0008006" key="7">
    <source>
        <dbReference type="Google" id="ProtNLM"/>
    </source>
</evidence>
<keyword evidence="6" id="KW-1185">Reference proteome</keyword>
<dbReference type="InterPro" id="IPR049354">
    <property type="entry name" value="GpP-like_N"/>
</dbReference>
<comment type="caution">
    <text evidence="5">The sequence shown here is derived from an EMBL/GenBank/DDBJ whole genome shotgun (WGS) entry which is preliminary data.</text>
</comment>
<dbReference type="InterPro" id="IPR023399">
    <property type="entry name" value="Baseplate-like_2-layer_sand"/>
</dbReference>
<accession>A0ABT6XKP2</accession>
<evidence type="ECO:0000259" key="3">
    <source>
        <dbReference type="Pfam" id="PF21929"/>
    </source>
</evidence>
<dbReference type="InterPro" id="IPR053982">
    <property type="entry name" value="Gp44/GpP-like_C"/>
</dbReference>
<dbReference type="InterPro" id="IPR053981">
    <property type="entry name" value="Gp44/GpP-like_2nd"/>
</dbReference>
<organism evidence="5 6">
    <name type="scientific">Lysobacter stagni</name>
    <dbReference type="NCBI Taxonomy" id="3045172"/>
    <lineage>
        <taxon>Bacteria</taxon>
        <taxon>Pseudomonadati</taxon>
        <taxon>Pseudomonadota</taxon>
        <taxon>Gammaproteobacteria</taxon>
        <taxon>Lysobacterales</taxon>
        <taxon>Lysobacteraceae</taxon>
        <taxon>Lysobacter</taxon>
    </lineage>
</organism>
<feature type="domain" description="Baseplate hub protein gp44-like N-terminal" evidence="2">
    <location>
        <begin position="5"/>
        <end position="90"/>
    </location>
</feature>